<gene>
    <name evidence="1" type="ORF">MENTE1834_LOCUS13901</name>
</gene>
<evidence type="ECO:0000313" key="2">
    <source>
        <dbReference type="Proteomes" id="UP001497535"/>
    </source>
</evidence>
<protein>
    <submittedName>
        <fullName evidence="1">Uncharacterized protein</fullName>
    </submittedName>
</protein>
<dbReference type="EMBL" id="CAVMJV010000014">
    <property type="protein sequence ID" value="CAK5052514.1"/>
    <property type="molecule type" value="Genomic_DNA"/>
</dbReference>
<dbReference type="Proteomes" id="UP001497535">
    <property type="component" value="Unassembled WGS sequence"/>
</dbReference>
<proteinExistence type="predicted"/>
<comment type="caution">
    <text evidence="1">The sequence shown here is derived from an EMBL/GenBank/DDBJ whole genome shotgun (WGS) entry which is preliminary data.</text>
</comment>
<keyword evidence="2" id="KW-1185">Reference proteome</keyword>
<reference evidence="1" key="1">
    <citation type="submission" date="2023-11" db="EMBL/GenBank/DDBJ databases">
        <authorList>
            <person name="Poullet M."/>
        </authorList>
    </citation>
    <scope>NUCLEOTIDE SEQUENCE</scope>
    <source>
        <strain evidence="1">E1834</strain>
    </source>
</reference>
<organism evidence="1 2">
    <name type="scientific">Meloidogyne enterolobii</name>
    <name type="common">Root-knot nematode worm</name>
    <name type="synonym">Meloidogyne mayaguensis</name>
    <dbReference type="NCBI Taxonomy" id="390850"/>
    <lineage>
        <taxon>Eukaryota</taxon>
        <taxon>Metazoa</taxon>
        <taxon>Ecdysozoa</taxon>
        <taxon>Nematoda</taxon>
        <taxon>Chromadorea</taxon>
        <taxon>Rhabditida</taxon>
        <taxon>Tylenchina</taxon>
        <taxon>Tylenchomorpha</taxon>
        <taxon>Tylenchoidea</taxon>
        <taxon>Meloidogynidae</taxon>
        <taxon>Meloidogyninae</taxon>
        <taxon>Meloidogyne</taxon>
    </lineage>
</organism>
<name>A0ACB0YLV9_MELEN</name>
<sequence length="63" mass="7619">MEGVLEEVHRLGYFKNVPDFYLMWAAYLGSKQNRENFDKIVQIFEENCQLSSSKYHELFKYFS</sequence>
<accession>A0ACB0YLV9</accession>
<evidence type="ECO:0000313" key="1">
    <source>
        <dbReference type="EMBL" id="CAK5052514.1"/>
    </source>
</evidence>